<protein>
    <recommendedName>
        <fullName evidence="4">Carboxylic ester hydrolase</fullName>
        <ecNumber evidence="4">3.1.1.-</ecNumber>
    </recommendedName>
</protein>
<dbReference type="EMBL" id="NHTK01005745">
    <property type="protein sequence ID" value="PPQ74551.1"/>
    <property type="molecule type" value="Genomic_DNA"/>
</dbReference>
<keyword evidence="2 4" id="KW-0732">Signal</keyword>
<comment type="similarity">
    <text evidence="4">Belongs to the carbohydrate esterase 1 (CE1) family.</text>
</comment>
<evidence type="ECO:0000313" key="7">
    <source>
        <dbReference type="EMBL" id="PPQ74551.1"/>
    </source>
</evidence>
<feature type="compositionally biased region" description="Low complexity" evidence="5">
    <location>
        <begin position="300"/>
        <end position="316"/>
    </location>
</feature>
<comment type="function">
    <text evidence="4">Esterase involved in the hydrolysis of xylan, a major structural heterogeneous polysaccharide found in plant biomass representing the second most abundant polysaccharide in the biosphere, after cellulose.</text>
</comment>
<dbReference type="AlphaFoldDB" id="A0A409W7N6"/>
<dbReference type="OrthoDB" id="2425929at2759"/>
<gene>
    <name evidence="7" type="ORF">CVT24_004345</name>
</gene>
<feature type="domain" description="CBM1" evidence="6">
    <location>
        <begin position="323"/>
        <end position="359"/>
    </location>
</feature>
<reference evidence="7 8" key="1">
    <citation type="journal article" date="2018" name="Evol. Lett.">
        <title>Horizontal gene cluster transfer increased hallucinogenic mushroom diversity.</title>
        <authorList>
            <person name="Reynolds H.T."/>
            <person name="Vijayakumar V."/>
            <person name="Gluck-Thaler E."/>
            <person name="Korotkin H.B."/>
            <person name="Matheny P.B."/>
            <person name="Slot J.C."/>
        </authorList>
    </citation>
    <scope>NUCLEOTIDE SEQUENCE [LARGE SCALE GENOMIC DNA]</scope>
    <source>
        <strain evidence="7 8">2629</strain>
    </source>
</reference>
<dbReference type="PROSITE" id="PS51164">
    <property type="entry name" value="CBM1_2"/>
    <property type="match status" value="1"/>
</dbReference>
<dbReference type="NCBIfam" id="TIGR01840">
    <property type="entry name" value="esterase_phb"/>
    <property type="match status" value="1"/>
</dbReference>
<dbReference type="InterPro" id="IPR010126">
    <property type="entry name" value="Esterase_phb"/>
</dbReference>
<dbReference type="EC" id="3.1.1.-" evidence="4"/>
<dbReference type="GO" id="GO:0052689">
    <property type="term" value="F:carboxylic ester hydrolase activity"/>
    <property type="evidence" value="ECO:0007669"/>
    <property type="project" value="UniProtKB-KW"/>
</dbReference>
<comment type="caution">
    <text evidence="7">The sequence shown here is derived from an EMBL/GenBank/DDBJ whole genome shotgun (WGS) entry which is preliminary data.</text>
</comment>
<dbReference type="Gene3D" id="3.40.50.1820">
    <property type="entry name" value="alpha/beta hydrolase"/>
    <property type="match status" value="1"/>
</dbReference>
<dbReference type="InterPro" id="IPR029058">
    <property type="entry name" value="AB_hydrolase_fold"/>
</dbReference>
<comment type="subcellular location">
    <subcellularLocation>
        <location evidence="4">Secreted</location>
    </subcellularLocation>
</comment>
<feature type="region of interest" description="Disordered" evidence="5">
    <location>
        <begin position="300"/>
        <end position="323"/>
    </location>
</feature>
<organism evidence="7 8">
    <name type="scientific">Panaeolus cyanescens</name>
    <dbReference type="NCBI Taxonomy" id="181874"/>
    <lineage>
        <taxon>Eukaryota</taxon>
        <taxon>Fungi</taxon>
        <taxon>Dikarya</taxon>
        <taxon>Basidiomycota</taxon>
        <taxon>Agaricomycotina</taxon>
        <taxon>Agaricomycetes</taxon>
        <taxon>Agaricomycetidae</taxon>
        <taxon>Agaricales</taxon>
        <taxon>Agaricineae</taxon>
        <taxon>Galeropsidaceae</taxon>
        <taxon>Panaeolus</taxon>
    </lineage>
</organism>
<evidence type="ECO:0000256" key="5">
    <source>
        <dbReference type="SAM" id="MobiDB-lite"/>
    </source>
</evidence>
<keyword evidence="4" id="KW-0119">Carbohydrate metabolism</keyword>
<dbReference type="GO" id="GO:0005576">
    <property type="term" value="C:extracellular region"/>
    <property type="evidence" value="ECO:0007669"/>
    <property type="project" value="UniProtKB-SubCell"/>
</dbReference>
<dbReference type="GO" id="GO:0030248">
    <property type="term" value="F:cellulose binding"/>
    <property type="evidence" value="ECO:0007669"/>
    <property type="project" value="InterPro"/>
</dbReference>
<keyword evidence="8" id="KW-1185">Reference proteome</keyword>
<keyword evidence="1 4" id="KW-0719">Serine esterase</keyword>
<accession>A0A409W7N6</accession>
<dbReference type="GO" id="GO:0045493">
    <property type="term" value="P:xylan catabolic process"/>
    <property type="evidence" value="ECO:0007669"/>
    <property type="project" value="UniProtKB-UniRule"/>
</dbReference>
<keyword evidence="3 4" id="KW-0378">Hydrolase</keyword>
<evidence type="ECO:0000256" key="3">
    <source>
        <dbReference type="ARBA" id="ARBA00022801"/>
    </source>
</evidence>
<evidence type="ECO:0000256" key="2">
    <source>
        <dbReference type="ARBA" id="ARBA00022729"/>
    </source>
</evidence>
<dbReference type="Pfam" id="PF10503">
    <property type="entry name" value="Esterase_PHB"/>
    <property type="match status" value="1"/>
</dbReference>
<evidence type="ECO:0000256" key="1">
    <source>
        <dbReference type="ARBA" id="ARBA00022487"/>
    </source>
</evidence>
<sequence>MFSSLLRGISLSLCLSTVWAAAGQLQQVTNFGTNPTNVKMYVYRPSGLVANPALIVALHYCTGTAQAFFSGTQYANLADQYKNYMLIYPTAPDSGGCWDVHTTATLTHNAGGDSLGIVSMVKYAIANYGVDASRVFVTGTSSGAMMTNVLAGAYPDVFAAGSAFSGVPYACFAGSGLWNSQCAQGQITKTAQQWGDLVRSGYSGYTGRRPKMQIWHGTSDTTLSYHNFDEAVKQWTNVFGYSTTASQVQSNNPLNGWTRYTYGPNFQAISAQGVGHDLPVQATDVLTFFGLLGGGGGGTTTTAAPTSTVGSTTSAPNPTGTGSPVAQWGQCGGIGYTGSTTCASPFTCTVINPYYSQCL</sequence>
<evidence type="ECO:0000256" key="4">
    <source>
        <dbReference type="RuleBase" id="RU367147"/>
    </source>
</evidence>
<dbReference type="SMART" id="SM00236">
    <property type="entry name" value="fCBD"/>
    <property type="match status" value="1"/>
</dbReference>
<evidence type="ECO:0000259" key="6">
    <source>
        <dbReference type="PROSITE" id="PS51164"/>
    </source>
</evidence>
<dbReference type="PANTHER" id="PTHR43037:SF5">
    <property type="entry name" value="FERULOYL ESTERASE"/>
    <property type="match status" value="1"/>
</dbReference>
<dbReference type="PROSITE" id="PS00562">
    <property type="entry name" value="CBM1_1"/>
    <property type="match status" value="1"/>
</dbReference>
<dbReference type="PANTHER" id="PTHR43037">
    <property type="entry name" value="UNNAMED PRODUCT-RELATED"/>
    <property type="match status" value="1"/>
</dbReference>
<name>A0A409W7N6_9AGAR</name>
<dbReference type="SUPFAM" id="SSF53474">
    <property type="entry name" value="alpha/beta-Hydrolases"/>
    <property type="match status" value="2"/>
</dbReference>
<keyword evidence="4" id="KW-0624">Polysaccharide degradation</keyword>
<dbReference type="Pfam" id="PF00734">
    <property type="entry name" value="CBM_1"/>
    <property type="match status" value="1"/>
</dbReference>
<dbReference type="InterPro" id="IPR000254">
    <property type="entry name" value="CBD"/>
</dbReference>
<dbReference type="Proteomes" id="UP000284842">
    <property type="component" value="Unassembled WGS sequence"/>
</dbReference>
<feature type="chain" id="PRO_5029032175" description="Carboxylic ester hydrolase" evidence="4">
    <location>
        <begin position="21"/>
        <end position="359"/>
    </location>
</feature>
<feature type="signal peptide" evidence="4">
    <location>
        <begin position="1"/>
        <end position="20"/>
    </location>
</feature>
<evidence type="ECO:0000313" key="8">
    <source>
        <dbReference type="Proteomes" id="UP000284842"/>
    </source>
</evidence>
<dbReference type="InterPro" id="IPR050955">
    <property type="entry name" value="Plant_Biomass_Hydrol_Est"/>
</dbReference>
<proteinExistence type="inferred from homology"/>
<dbReference type="InParanoid" id="A0A409W7N6"/>
<dbReference type="STRING" id="181874.A0A409W7N6"/>
<keyword evidence="4" id="KW-0964">Secreted</keyword>